<dbReference type="GeneID" id="87902803"/>
<organism evidence="1 2">
    <name type="scientific">Podospora pseudocomata</name>
    <dbReference type="NCBI Taxonomy" id="2093779"/>
    <lineage>
        <taxon>Eukaryota</taxon>
        <taxon>Fungi</taxon>
        <taxon>Dikarya</taxon>
        <taxon>Ascomycota</taxon>
        <taxon>Pezizomycotina</taxon>
        <taxon>Sordariomycetes</taxon>
        <taxon>Sordariomycetidae</taxon>
        <taxon>Sordariales</taxon>
        <taxon>Podosporaceae</taxon>
        <taxon>Podospora</taxon>
    </lineage>
</organism>
<keyword evidence="2" id="KW-1185">Reference proteome</keyword>
<evidence type="ECO:0000313" key="2">
    <source>
        <dbReference type="Proteomes" id="UP001323405"/>
    </source>
</evidence>
<accession>A0ABR0GQ65</accession>
<comment type="caution">
    <text evidence="1">The sequence shown here is derived from an EMBL/GenBank/DDBJ whole genome shotgun (WGS) entry which is preliminary data.</text>
</comment>
<dbReference type="Proteomes" id="UP001323405">
    <property type="component" value="Unassembled WGS sequence"/>
</dbReference>
<dbReference type="EMBL" id="JAFFHA010000003">
    <property type="protein sequence ID" value="KAK4657817.1"/>
    <property type="molecule type" value="Genomic_DNA"/>
</dbReference>
<dbReference type="RefSeq" id="XP_062746790.1">
    <property type="nucleotide sequence ID" value="XM_062883248.1"/>
</dbReference>
<sequence>MLCAGLSASSGSSLDGSTGWLVDEVRECAGGRRFSLDMLFRPGTRSRPLNLQVRYSHNGLFAWVWQNLVPLEHARLVFEAVRFQAKSLVNLGQTHNGERRSPAVYRHRRRKAACPAMVWRGERVVGRKSQRIEIGIMFDDLLTSLLEMCCSGGE</sequence>
<proteinExistence type="predicted"/>
<gene>
    <name evidence="1" type="ORF">QC762_0031930</name>
</gene>
<reference evidence="1 2" key="1">
    <citation type="journal article" date="2023" name="bioRxiv">
        <title>High-quality genome assemblies of four members of thePodospora anserinaspecies complex.</title>
        <authorList>
            <person name="Ament-Velasquez S.L."/>
            <person name="Vogan A.A."/>
            <person name="Wallerman O."/>
            <person name="Hartmann F."/>
            <person name="Gautier V."/>
            <person name="Silar P."/>
            <person name="Giraud T."/>
            <person name="Johannesson H."/>
        </authorList>
    </citation>
    <scope>NUCLEOTIDE SEQUENCE [LARGE SCALE GENOMIC DNA]</scope>
    <source>
        <strain evidence="1 2">CBS 415.72m</strain>
    </source>
</reference>
<name>A0ABR0GQ65_9PEZI</name>
<protein>
    <submittedName>
        <fullName evidence="1">Uncharacterized protein</fullName>
    </submittedName>
</protein>
<evidence type="ECO:0000313" key="1">
    <source>
        <dbReference type="EMBL" id="KAK4657817.1"/>
    </source>
</evidence>